<protein>
    <submittedName>
        <fullName evidence="1">Uncharacterized protein</fullName>
    </submittedName>
</protein>
<reference evidence="1 2" key="1">
    <citation type="journal article" date="2024" name="IMA Fungus">
        <title>IMA Genome - F19 : A genome assembly and annotation guide to empower mycologists, including annotated draft genome sequences of Ceratocystis pirilliformis, Diaporthe australafricana, Fusarium ophioides, Paecilomyces lecythidis, and Sporothrix stenoceras.</title>
        <authorList>
            <person name="Aylward J."/>
            <person name="Wilson A.M."/>
            <person name="Visagie C.M."/>
            <person name="Spraker J."/>
            <person name="Barnes I."/>
            <person name="Buitendag C."/>
            <person name="Ceriani C."/>
            <person name="Del Mar Angel L."/>
            <person name="du Plessis D."/>
            <person name="Fuchs T."/>
            <person name="Gasser K."/>
            <person name="Kramer D."/>
            <person name="Li W."/>
            <person name="Munsamy K."/>
            <person name="Piso A."/>
            <person name="Price J.L."/>
            <person name="Sonnekus B."/>
            <person name="Thomas C."/>
            <person name="van der Nest A."/>
            <person name="van Dijk A."/>
            <person name="van Heerden A."/>
            <person name="van Vuuren N."/>
            <person name="Yilmaz N."/>
            <person name="Duong T.A."/>
            <person name="van der Merwe N.A."/>
            <person name="Wingfield M.J."/>
            <person name="Wingfield B.D."/>
        </authorList>
    </citation>
    <scope>NUCLEOTIDE SEQUENCE [LARGE SCALE GENOMIC DNA]</scope>
    <source>
        <strain evidence="1 2">CMW 18167</strain>
    </source>
</reference>
<comment type="caution">
    <text evidence="1">The sequence shown here is derived from an EMBL/GenBank/DDBJ whole genome shotgun (WGS) entry which is preliminary data.</text>
</comment>
<sequence>MARNTTNSRTVGSIIESRVAELLASAQPDTPLECLARVHALILYQTIRLFDDDISARMAAELAMPVFRASVSALVRHVPLPDPVSLSNMVLQYLSKSDISAQPNLSMPDSPNTDEDFWCRWIFEESARRTIFLSNFLIRIWEILRGIENLECDGKLGLGAYGWYVSSYLWGAQTPSEFAAAYIEKNIFLVKDLDFTELLTHAVPQDVDVFGKMMMVSRLGIEAVREWFEVKGAIL</sequence>
<organism evidence="1 2">
    <name type="scientific">Paecilomyces lecythidis</name>
    <dbReference type="NCBI Taxonomy" id="3004212"/>
    <lineage>
        <taxon>Eukaryota</taxon>
        <taxon>Fungi</taxon>
        <taxon>Dikarya</taxon>
        <taxon>Ascomycota</taxon>
        <taxon>Pezizomycotina</taxon>
        <taxon>Eurotiomycetes</taxon>
        <taxon>Eurotiomycetidae</taxon>
        <taxon>Eurotiales</taxon>
        <taxon>Thermoascaceae</taxon>
        <taxon>Paecilomyces</taxon>
    </lineage>
</organism>
<dbReference type="EMBL" id="JAVDPF010000006">
    <property type="protein sequence ID" value="KAL1882510.1"/>
    <property type="molecule type" value="Genomic_DNA"/>
</dbReference>
<keyword evidence="2" id="KW-1185">Reference proteome</keyword>
<proteinExistence type="predicted"/>
<accession>A0ABR3Y3J6</accession>
<gene>
    <name evidence="1" type="ORF">Plec18167_002926</name>
</gene>
<name>A0ABR3Y3J6_9EURO</name>
<dbReference type="Proteomes" id="UP001583193">
    <property type="component" value="Unassembled WGS sequence"/>
</dbReference>
<evidence type="ECO:0000313" key="2">
    <source>
        <dbReference type="Proteomes" id="UP001583193"/>
    </source>
</evidence>
<evidence type="ECO:0000313" key="1">
    <source>
        <dbReference type="EMBL" id="KAL1882510.1"/>
    </source>
</evidence>